<dbReference type="Proteomes" id="UP001177021">
    <property type="component" value="Unassembled WGS sequence"/>
</dbReference>
<comment type="caution">
    <text evidence="1">The sequence shown here is derived from an EMBL/GenBank/DDBJ whole genome shotgun (WGS) entry which is preliminary data.</text>
</comment>
<gene>
    <name evidence="1" type="ORF">MILVUS5_LOCUS16384</name>
</gene>
<evidence type="ECO:0000313" key="2">
    <source>
        <dbReference type="Proteomes" id="UP001177021"/>
    </source>
</evidence>
<proteinExistence type="predicted"/>
<keyword evidence="2" id="KW-1185">Reference proteome</keyword>
<reference evidence="1" key="1">
    <citation type="submission" date="2023-10" db="EMBL/GenBank/DDBJ databases">
        <authorList>
            <person name="Rodriguez Cubillos JULIANA M."/>
            <person name="De Vega J."/>
        </authorList>
    </citation>
    <scope>NUCLEOTIDE SEQUENCE</scope>
</reference>
<sequence length="156" mass="17604">MGVPKCVRFMGAIQASSRRGKQRKAVSLDEGMVWSAGKLTRNQFEMADDGEEGTEDAVSSSTVRRHLQQHPVNHADPQSRDVGLLREESLEDVDSFVESKKIPEAIDAEASKLLSIQKELGLNHVSTELVNKSRLVEMEIRDQQKKVEYEEVQRQQ</sequence>
<name>A0ACB0JS82_TRIPR</name>
<accession>A0ACB0JS82</accession>
<organism evidence="1 2">
    <name type="scientific">Trifolium pratense</name>
    <name type="common">Red clover</name>
    <dbReference type="NCBI Taxonomy" id="57577"/>
    <lineage>
        <taxon>Eukaryota</taxon>
        <taxon>Viridiplantae</taxon>
        <taxon>Streptophyta</taxon>
        <taxon>Embryophyta</taxon>
        <taxon>Tracheophyta</taxon>
        <taxon>Spermatophyta</taxon>
        <taxon>Magnoliopsida</taxon>
        <taxon>eudicotyledons</taxon>
        <taxon>Gunneridae</taxon>
        <taxon>Pentapetalae</taxon>
        <taxon>rosids</taxon>
        <taxon>fabids</taxon>
        <taxon>Fabales</taxon>
        <taxon>Fabaceae</taxon>
        <taxon>Papilionoideae</taxon>
        <taxon>50 kb inversion clade</taxon>
        <taxon>NPAAA clade</taxon>
        <taxon>Hologalegina</taxon>
        <taxon>IRL clade</taxon>
        <taxon>Trifolieae</taxon>
        <taxon>Trifolium</taxon>
    </lineage>
</organism>
<protein>
    <submittedName>
        <fullName evidence="1">Uncharacterized protein</fullName>
    </submittedName>
</protein>
<evidence type="ECO:0000313" key="1">
    <source>
        <dbReference type="EMBL" id="CAJ2647959.1"/>
    </source>
</evidence>
<dbReference type="EMBL" id="CASHSV030000109">
    <property type="protein sequence ID" value="CAJ2647959.1"/>
    <property type="molecule type" value="Genomic_DNA"/>
</dbReference>